<feature type="domain" description="Peptidase S33 tripeptidyl aminopeptidase-like C-terminal" evidence="2">
    <location>
        <begin position="70"/>
        <end position="154"/>
    </location>
</feature>
<dbReference type="Pfam" id="PF08386">
    <property type="entry name" value="Abhydrolase_4"/>
    <property type="match status" value="1"/>
</dbReference>
<protein>
    <recommendedName>
        <fullName evidence="2">Peptidase S33 tripeptidyl aminopeptidase-like C-terminal domain-containing protein</fullName>
    </recommendedName>
</protein>
<feature type="region of interest" description="Disordered" evidence="1">
    <location>
        <begin position="1"/>
        <end position="37"/>
    </location>
</feature>
<proteinExistence type="predicted"/>
<dbReference type="RefSeq" id="WP_312861119.1">
    <property type="nucleotide sequence ID" value="NZ_JACCFK010000001.1"/>
</dbReference>
<dbReference type="Proteomes" id="UP000549616">
    <property type="component" value="Unassembled WGS sequence"/>
</dbReference>
<feature type="region of interest" description="Disordered" evidence="1">
    <location>
        <begin position="60"/>
        <end position="81"/>
    </location>
</feature>
<organism evidence="3 4">
    <name type="scientific">Amycolatopsis endophytica</name>
    <dbReference type="NCBI Taxonomy" id="860233"/>
    <lineage>
        <taxon>Bacteria</taxon>
        <taxon>Bacillati</taxon>
        <taxon>Actinomycetota</taxon>
        <taxon>Actinomycetes</taxon>
        <taxon>Pseudonocardiales</taxon>
        <taxon>Pseudonocardiaceae</taxon>
        <taxon>Amycolatopsis</taxon>
    </lineage>
</organism>
<evidence type="ECO:0000313" key="3">
    <source>
        <dbReference type="EMBL" id="NYI91515.1"/>
    </source>
</evidence>
<keyword evidence="4" id="KW-1185">Reference proteome</keyword>
<evidence type="ECO:0000256" key="1">
    <source>
        <dbReference type="SAM" id="MobiDB-lite"/>
    </source>
</evidence>
<gene>
    <name evidence="3" type="ORF">HNR02_004838</name>
</gene>
<dbReference type="AlphaFoldDB" id="A0A853B9N8"/>
<sequence>MQEGDGQRGQENGEGDRAGRGAGAGEALGEPCPPSFPRTVVRAQHVFAAALGDEVDALEPVRAGGHLDDAPAEPPVPVEDEGPANVLVVQNRHNPATPHRGGELIDEKVGDRSRLVSLEGSGHGAYVVGGNACALNTTTSFLVAGTLPRDEVTCG</sequence>
<evidence type="ECO:0000259" key="2">
    <source>
        <dbReference type="Pfam" id="PF08386"/>
    </source>
</evidence>
<reference evidence="3 4" key="1">
    <citation type="submission" date="2020-07" db="EMBL/GenBank/DDBJ databases">
        <title>Sequencing the genomes of 1000 actinobacteria strains.</title>
        <authorList>
            <person name="Klenk H.-P."/>
        </authorList>
    </citation>
    <scope>NUCLEOTIDE SEQUENCE [LARGE SCALE GENOMIC DNA]</scope>
    <source>
        <strain evidence="3 4">DSM 104006</strain>
    </source>
</reference>
<dbReference type="InterPro" id="IPR013595">
    <property type="entry name" value="Pept_S33_TAP-like_C"/>
</dbReference>
<dbReference type="EMBL" id="JACCFK010000001">
    <property type="protein sequence ID" value="NYI91515.1"/>
    <property type="molecule type" value="Genomic_DNA"/>
</dbReference>
<name>A0A853B9N8_9PSEU</name>
<comment type="caution">
    <text evidence="3">The sequence shown here is derived from an EMBL/GenBank/DDBJ whole genome shotgun (WGS) entry which is preliminary data.</text>
</comment>
<accession>A0A853B9N8</accession>
<evidence type="ECO:0000313" key="4">
    <source>
        <dbReference type="Proteomes" id="UP000549616"/>
    </source>
</evidence>